<dbReference type="WBParaSite" id="nRc.2.0.1.t35177-RA">
    <property type="protein sequence ID" value="nRc.2.0.1.t35177-RA"/>
    <property type="gene ID" value="nRc.2.0.1.g35177"/>
</dbReference>
<dbReference type="PANTHER" id="PTHR12069:SF0">
    <property type="entry name" value="DNA-DIRECTED RNA POLYMERASE III SUBUNIT RPC5"/>
    <property type="match status" value="1"/>
</dbReference>
<feature type="region of interest" description="Disordered" evidence="1">
    <location>
        <begin position="169"/>
        <end position="193"/>
    </location>
</feature>
<proteinExistence type="predicted"/>
<name>A0A915K900_ROMCU</name>
<dbReference type="InterPro" id="IPR006886">
    <property type="entry name" value="RNA_pol_III_Rpc5"/>
</dbReference>
<dbReference type="AlphaFoldDB" id="A0A915K900"/>
<evidence type="ECO:0000313" key="2">
    <source>
        <dbReference type="Proteomes" id="UP000887565"/>
    </source>
</evidence>
<dbReference type="OMA" id="NEMDWAK"/>
<dbReference type="Pfam" id="PF04801">
    <property type="entry name" value="RPC5"/>
    <property type="match status" value="1"/>
</dbReference>
<evidence type="ECO:0000256" key="1">
    <source>
        <dbReference type="SAM" id="MobiDB-lite"/>
    </source>
</evidence>
<sequence length="463" mass="52492">MDSGEEVAGSSSSYEVNSRKRAILEDEDDEVLHEIDVVVSNKYAKSLYLLQYPLTPAAARLPSKQRKTVQFKPKQCKLQIKCEMDTGSRNYDKIRGEQLALNCAPNDKNKEPIFKKLMDYQIYTNENVAGLHTNCYAIGYYVDGALHLNPLDEILQMKPTFNYLDAADEKSGRSQKTGMNDGGETSGDETAEPAVQAVRVKFAAANIEESEAAKKRKNASFAYKQKLMEEEKWIPLQYRPRENQNVEELKAMLTYEEREVENQATQKPLLFSNDSSSLMRLFIPEAEQEEGGLPETPSDTISLSQLRTLPLPDQVQALMTNGKKSSITAHVFSTSSWHSFSVKVMQYDKLIPLLPPGADSDVVLKSLQNCACLVQGCWIVKSELLYPRHMKSPKSGLSGEYLCRIRDLVLYKFRQNPYLDKKEITSCVKINNEDLTDILKPISKFRQQKGYQFLIDCDEGFLK</sequence>
<organism evidence="2 3">
    <name type="scientific">Romanomermis culicivorax</name>
    <name type="common">Nematode worm</name>
    <dbReference type="NCBI Taxonomy" id="13658"/>
    <lineage>
        <taxon>Eukaryota</taxon>
        <taxon>Metazoa</taxon>
        <taxon>Ecdysozoa</taxon>
        <taxon>Nematoda</taxon>
        <taxon>Enoplea</taxon>
        <taxon>Dorylaimia</taxon>
        <taxon>Mermithida</taxon>
        <taxon>Mermithoidea</taxon>
        <taxon>Mermithidae</taxon>
        <taxon>Romanomermis</taxon>
    </lineage>
</organism>
<dbReference type="GO" id="GO:0042797">
    <property type="term" value="P:tRNA transcription by RNA polymerase III"/>
    <property type="evidence" value="ECO:0007669"/>
    <property type="project" value="TreeGrafter"/>
</dbReference>
<evidence type="ECO:0000313" key="3">
    <source>
        <dbReference type="WBParaSite" id="nRc.2.0.1.t35177-RA"/>
    </source>
</evidence>
<keyword evidence="2" id="KW-1185">Reference proteome</keyword>
<protein>
    <submittedName>
        <fullName evidence="3">DNA-directed RNA polymerase III subunit RPC5</fullName>
    </submittedName>
</protein>
<dbReference type="GO" id="GO:0005666">
    <property type="term" value="C:RNA polymerase III complex"/>
    <property type="evidence" value="ECO:0007669"/>
    <property type="project" value="TreeGrafter"/>
</dbReference>
<accession>A0A915K900</accession>
<dbReference type="PANTHER" id="PTHR12069">
    <property type="entry name" value="DNA-DIRECTED RNA POLYMERASES III 80 KDA POLYPEPTIDE RNA POLYMERASE III SUBUNIT 5"/>
    <property type="match status" value="1"/>
</dbReference>
<reference evidence="3" key="1">
    <citation type="submission" date="2022-11" db="UniProtKB">
        <authorList>
            <consortium name="WormBaseParasite"/>
        </authorList>
    </citation>
    <scope>IDENTIFICATION</scope>
</reference>
<dbReference type="Proteomes" id="UP000887565">
    <property type="component" value="Unplaced"/>
</dbReference>